<name>A0ABS6BAT6_9NOCA</name>
<gene>
    <name evidence="1" type="ORF">KO481_37750</name>
</gene>
<evidence type="ECO:0008006" key="3">
    <source>
        <dbReference type="Google" id="ProtNLM"/>
    </source>
</evidence>
<dbReference type="Gene3D" id="3.40.1080.10">
    <property type="entry name" value="Glutaconate Coenzyme A-transferase"/>
    <property type="match status" value="1"/>
</dbReference>
<dbReference type="Proteomes" id="UP000733379">
    <property type="component" value="Unassembled WGS sequence"/>
</dbReference>
<protein>
    <recommendedName>
        <fullName evidence="3">Succinyl-CoA--3-ketoacid-CoA transferase</fullName>
    </recommendedName>
</protein>
<dbReference type="Pfam" id="PF01144">
    <property type="entry name" value="CoA_trans"/>
    <property type="match status" value="1"/>
</dbReference>
<organism evidence="1 2">
    <name type="scientific">Nocardia albiluteola</name>
    <dbReference type="NCBI Taxonomy" id="2842303"/>
    <lineage>
        <taxon>Bacteria</taxon>
        <taxon>Bacillati</taxon>
        <taxon>Actinomycetota</taxon>
        <taxon>Actinomycetes</taxon>
        <taxon>Mycobacteriales</taxon>
        <taxon>Nocardiaceae</taxon>
        <taxon>Nocardia</taxon>
    </lineage>
</organism>
<dbReference type="InterPro" id="IPR037171">
    <property type="entry name" value="NagB/RpiA_transferase-like"/>
</dbReference>
<evidence type="ECO:0000313" key="1">
    <source>
        <dbReference type="EMBL" id="MBU3067253.1"/>
    </source>
</evidence>
<dbReference type="InterPro" id="IPR004165">
    <property type="entry name" value="CoA_trans_fam_I"/>
</dbReference>
<keyword evidence="2" id="KW-1185">Reference proteome</keyword>
<dbReference type="SUPFAM" id="SSF100950">
    <property type="entry name" value="NagB/RpiA/CoA transferase-like"/>
    <property type="match status" value="1"/>
</dbReference>
<comment type="caution">
    <text evidence="1">The sequence shown here is derived from an EMBL/GenBank/DDBJ whole genome shotgun (WGS) entry which is preliminary data.</text>
</comment>
<evidence type="ECO:0000313" key="2">
    <source>
        <dbReference type="Proteomes" id="UP000733379"/>
    </source>
</evidence>
<dbReference type="EMBL" id="JAHKNI010000020">
    <property type="protein sequence ID" value="MBU3067253.1"/>
    <property type="molecule type" value="Genomic_DNA"/>
</dbReference>
<proteinExistence type="predicted"/>
<reference evidence="1 2" key="1">
    <citation type="submission" date="2021-06" db="EMBL/GenBank/DDBJ databases">
        <title>Actinomycetes sequencing.</title>
        <authorList>
            <person name="Shan Q."/>
        </authorList>
    </citation>
    <scope>NUCLEOTIDE SEQUENCE [LARGE SCALE GENOMIC DNA]</scope>
    <source>
        <strain evidence="1 2">NEAU-G5</strain>
    </source>
</reference>
<sequence>MMEHLTRRGEPKILAECTLPLTGSVQRIITDLAVLDVTSEGLVLAETAPGIDVERVLAATGAPVHVPA</sequence>
<dbReference type="PANTHER" id="PTHR13707:SF57">
    <property type="entry name" value="SUCCINYL-COA:3-KETOACID COENZYME A TRANSFERASE SUBUNIT B-RELATED"/>
    <property type="match status" value="1"/>
</dbReference>
<accession>A0ABS6BAT6</accession>
<dbReference type="PANTHER" id="PTHR13707">
    <property type="entry name" value="KETOACID-COENZYME A TRANSFERASE"/>
    <property type="match status" value="1"/>
</dbReference>